<dbReference type="Proteomes" id="UP000014174">
    <property type="component" value="Unassembled WGS sequence"/>
</dbReference>
<gene>
    <name evidence="1" type="ORF">ADIARSV_3408</name>
</gene>
<accession>R9GWK4</accession>
<dbReference type="EMBL" id="AQPN01000116">
    <property type="protein sequence ID" value="EOR93329.1"/>
    <property type="molecule type" value="Genomic_DNA"/>
</dbReference>
<protein>
    <submittedName>
        <fullName evidence="1">Uncharacterized protein</fullName>
    </submittedName>
</protein>
<organism evidence="1 2">
    <name type="scientific">Arcticibacter svalbardensis MN12-7</name>
    <dbReference type="NCBI Taxonomy" id="1150600"/>
    <lineage>
        <taxon>Bacteria</taxon>
        <taxon>Pseudomonadati</taxon>
        <taxon>Bacteroidota</taxon>
        <taxon>Sphingobacteriia</taxon>
        <taxon>Sphingobacteriales</taxon>
        <taxon>Sphingobacteriaceae</taxon>
        <taxon>Arcticibacter</taxon>
    </lineage>
</organism>
<sequence>MNFNAYSAVRYLQRNLFDHILLKMQGREDPLKFKIIKL</sequence>
<proteinExistence type="predicted"/>
<keyword evidence="2" id="KW-1185">Reference proteome</keyword>
<evidence type="ECO:0000313" key="1">
    <source>
        <dbReference type="EMBL" id="EOR93329.1"/>
    </source>
</evidence>
<dbReference type="AlphaFoldDB" id="R9GWK4"/>
<comment type="caution">
    <text evidence="1">The sequence shown here is derived from an EMBL/GenBank/DDBJ whole genome shotgun (WGS) entry which is preliminary data.</text>
</comment>
<evidence type="ECO:0000313" key="2">
    <source>
        <dbReference type="Proteomes" id="UP000014174"/>
    </source>
</evidence>
<name>R9GWK4_9SPHI</name>
<reference evidence="1 2" key="1">
    <citation type="journal article" date="2013" name="Genome Announc.">
        <title>Draft Genome Sequence of Arcticibacter svalbardensis Strain MN12-7T, a Member of the Family Sphingobacteriaceae Isolated from an Arctic Soil Sample.</title>
        <authorList>
            <person name="Shivaji S."/>
            <person name="Ara S."/>
            <person name="Prasad S."/>
            <person name="Manasa B.P."/>
            <person name="Begum Z."/>
            <person name="Singh A."/>
            <person name="Kumar Pinnaka A."/>
        </authorList>
    </citation>
    <scope>NUCLEOTIDE SEQUENCE [LARGE SCALE GENOMIC DNA]</scope>
    <source>
        <strain evidence="1 2">MN12-7</strain>
    </source>
</reference>